<dbReference type="EC" id="3.4.21.-" evidence="12"/>
<dbReference type="InterPro" id="IPR009003">
    <property type="entry name" value="Peptidase_S1_PA"/>
</dbReference>
<feature type="disulfide bond" evidence="9">
    <location>
        <begin position="281"/>
        <end position="291"/>
    </location>
</feature>
<dbReference type="PRINTS" id="PR00861">
    <property type="entry name" value="ALYTICPTASE"/>
</dbReference>
<dbReference type="GO" id="GO:0006508">
    <property type="term" value="P:proteolysis"/>
    <property type="evidence" value="ECO:0007669"/>
    <property type="project" value="UniProtKB-KW"/>
</dbReference>
<dbReference type="CDD" id="cd21112">
    <property type="entry name" value="alphaLP-like"/>
    <property type="match status" value="1"/>
</dbReference>
<dbReference type="Gene3D" id="3.30.300.50">
    <property type="match status" value="2"/>
</dbReference>
<dbReference type="SUPFAM" id="SSF54806">
    <property type="entry name" value="Alpha-lytic protease prodomain"/>
    <property type="match status" value="1"/>
</dbReference>
<evidence type="ECO:0000256" key="7">
    <source>
        <dbReference type="ARBA" id="ARBA00023157"/>
    </source>
</evidence>
<accession>K0JQQ4</accession>
<evidence type="ECO:0000256" key="9">
    <source>
        <dbReference type="PIRSR" id="PIRSR001134-2"/>
    </source>
</evidence>
<dbReference type="InterPro" id="IPR001316">
    <property type="entry name" value="Pept_S1A_streptogrisin"/>
</dbReference>
<comment type="similarity">
    <text evidence="1">Belongs to the peptidase S1 family.</text>
</comment>
<feature type="signal peptide" evidence="10">
    <location>
        <begin position="1"/>
        <end position="29"/>
    </location>
</feature>
<dbReference type="SUPFAM" id="SSF50494">
    <property type="entry name" value="Trypsin-like serine proteases"/>
    <property type="match status" value="1"/>
</dbReference>
<dbReference type="PIRSF" id="PIRSF001134">
    <property type="entry name" value="Streptogrisin"/>
    <property type="match status" value="1"/>
</dbReference>
<name>K0JQQ4_SACES</name>
<feature type="chain" id="PRO_5038856871" evidence="10">
    <location>
        <begin position="30"/>
        <end position="435"/>
    </location>
</feature>
<evidence type="ECO:0000256" key="4">
    <source>
        <dbReference type="ARBA" id="ARBA00022801"/>
    </source>
</evidence>
<gene>
    <name evidence="12" type="ordered locus">BN6_06880</name>
</gene>
<dbReference type="Pfam" id="PF02839">
    <property type="entry name" value="CBM_5_12"/>
    <property type="match status" value="1"/>
</dbReference>
<evidence type="ECO:0000256" key="1">
    <source>
        <dbReference type="ARBA" id="ARBA00007664"/>
    </source>
</evidence>
<dbReference type="InterPro" id="IPR043504">
    <property type="entry name" value="Peptidase_S1_PA_chymotrypsin"/>
</dbReference>
<sequence>MTRRIAAAVAVTVLSAAGVAAALTTSATAGPPTAAQEDGVIAAMARDFKISPDQARARIGREAKAATTEQSLKTKLGADYAGAWLNGDATEFTVAVTSQAQIQAVKDAGATPKVVKRSQIQLDTLKSKLDANKNAPKDVPAWYVDVQSNSVVVLARNTDSAKSFIQASGVDAADVRIEQSTENPRALIDVIGGNAYYMGGGGRCSVGFSVNGGFVTAGHCGRTGSTTTQPSGTFAGSTFPGRDYAWVRVSAGNTMRGLVNRYPGTVGVKGSTEAAVGASVCRSGSTTGWHCGTIQQKNTSVTYPEGTISGVTRTNACAEPGDSGGSWLSGDQAQGVTSGGSGNCSSGGTTYYQPVNPILQAYGLQLVLDGGGTPTTGPTTTTSNPGGGTSWQPGVAYAAGTNVTYSGVGYRCLQGHTSQTGWDPPAVPALWARVG</sequence>
<evidence type="ECO:0000256" key="6">
    <source>
        <dbReference type="ARBA" id="ARBA00023145"/>
    </source>
</evidence>
<proteinExistence type="inferred from homology"/>
<dbReference type="AlphaFoldDB" id="K0JQQ4"/>
<dbReference type="PATRIC" id="fig|1179773.3.peg.691"/>
<keyword evidence="7 9" id="KW-1015">Disulfide bond</keyword>
<dbReference type="InterPro" id="IPR037295">
    <property type="entry name" value="Alpha-lytic_protease_prodomain"/>
</dbReference>
<dbReference type="Pfam" id="PF02983">
    <property type="entry name" value="Pro_Al_protease"/>
    <property type="match status" value="1"/>
</dbReference>
<feature type="active site" description="Charge relay system" evidence="8">
    <location>
        <position position="243"/>
    </location>
</feature>
<dbReference type="InterPro" id="IPR004236">
    <property type="entry name" value="Pept_S1_alpha_lytic"/>
</dbReference>
<dbReference type="GO" id="GO:0004553">
    <property type="term" value="F:hydrolase activity, hydrolyzing O-glycosyl compounds"/>
    <property type="evidence" value="ECO:0007669"/>
    <property type="project" value="InterPro"/>
</dbReference>
<evidence type="ECO:0000256" key="2">
    <source>
        <dbReference type="ARBA" id="ARBA00022670"/>
    </source>
</evidence>
<dbReference type="Gene3D" id="2.10.10.20">
    <property type="entry name" value="Carbohydrate-binding module superfamily 5/12"/>
    <property type="match status" value="1"/>
</dbReference>
<feature type="disulfide bond" evidence="9">
    <location>
        <begin position="317"/>
        <end position="344"/>
    </location>
</feature>
<organism evidence="12 13">
    <name type="scientific">Saccharothrix espanaensis (strain ATCC 51144 / DSM 44229 / JCM 9112 / NBRC 15066 / NRRL 15764)</name>
    <dbReference type="NCBI Taxonomy" id="1179773"/>
    <lineage>
        <taxon>Bacteria</taxon>
        <taxon>Bacillati</taxon>
        <taxon>Actinomycetota</taxon>
        <taxon>Actinomycetes</taxon>
        <taxon>Pseudonocardiales</taxon>
        <taxon>Pseudonocardiaceae</taxon>
        <taxon>Saccharothrix</taxon>
    </lineage>
</organism>
<dbReference type="KEGG" id="sesp:BN6_06880"/>
<dbReference type="InterPro" id="IPR003610">
    <property type="entry name" value="CBM5/12"/>
</dbReference>
<feature type="active site" description="Charge relay system" evidence="8">
    <location>
        <position position="323"/>
    </location>
</feature>
<dbReference type="GO" id="GO:0005975">
    <property type="term" value="P:carbohydrate metabolic process"/>
    <property type="evidence" value="ECO:0007669"/>
    <property type="project" value="InterPro"/>
</dbReference>
<dbReference type="CDD" id="cd12214">
    <property type="entry name" value="ChiA1_BD"/>
    <property type="match status" value="1"/>
</dbReference>
<keyword evidence="4 12" id="KW-0378">Hydrolase</keyword>
<dbReference type="STRING" id="1179773.BN6_06880"/>
<dbReference type="GO" id="GO:0005576">
    <property type="term" value="C:extracellular region"/>
    <property type="evidence" value="ECO:0007669"/>
    <property type="project" value="InterPro"/>
</dbReference>
<keyword evidence="6" id="KW-0865">Zymogen</keyword>
<keyword evidence="2" id="KW-0645">Protease</keyword>
<dbReference type="SMART" id="SM00495">
    <property type="entry name" value="ChtBD3"/>
    <property type="match status" value="1"/>
</dbReference>
<evidence type="ECO:0000313" key="12">
    <source>
        <dbReference type="EMBL" id="CCH28016.1"/>
    </source>
</evidence>
<dbReference type="Gene3D" id="2.40.10.10">
    <property type="entry name" value="Trypsin-like serine proteases"/>
    <property type="match status" value="2"/>
</dbReference>
<evidence type="ECO:0000256" key="10">
    <source>
        <dbReference type="SAM" id="SignalP"/>
    </source>
</evidence>
<feature type="active site" description="Charge relay system" evidence="8">
    <location>
        <position position="219"/>
    </location>
</feature>
<dbReference type="HOGENOM" id="CLU_030648_2_1_11"/>
<keyword evidence="13" id="KW-1185">Reference proteome</keyword>
<evidence type="ECO:0000256" key="5">
    <source>
        <dbReference type="ARBA" id="ARBA00022825"/>
    </source>
</evidence>
<keyword evidence="5" id="KW-0720">Serine protease</keyword>
<dbReference type="InterPro" id="IPR036573">
    <property type="entry name" value="CBM_sf_5/12"/>
</dbReference>
<dbReference type="EMBL" id="HE804045">
    <property type="protein sequence ID" value="CCH28016.1"/>
    <property type="molecule type" value="Genomic_DNA"/>
</dbReference>
<feature type="disulfide bond" evidence="9">
    <location>
        <begin position="204"/>
        <end position="220"/>
    </location>
</feature>
<protein>
    <submittedName>
        <fullName evidence="12">Streptogrisin C like protein</fullName>
        <ecNumber evidence="12">3.4.21.-</ecNumber>
    </submittedName>
</protein>
<dbReference type="RefSeq" id="WP_015098130.1">
    <property type="nucleotide sequence ID" value="NC_019673.1"/>
</dbReference>
<dbReference type="GO" id="GO:0004252">
    <property type="term" value="F:serine-type endopeptidase activity"/>
    <property type="evidence" value="ECO:0007669"/>
    <property type="project" value="InterPro"/>
</dbReference>
<keyword evidence="3 10" id="KW-0732">Signal</keyword>
<dbReference type="GO" id="GO:0030246">
    <property type="term" value="F:carbohydrate binding"/>
    <property type="evidence" value="ECO:0007669"/>
    <property type="project" value="InterPro"/>
</dbReference>
<evidence type="ECO:0000256" key="3">
    <source>
        <dbReference type="ARBA" id="ARBA00022729"/>
    </source>
</evidence>
<dbReference type="Proteomes" id="UP000006281">
    <property type="component" value="Chromosome"/>
</dbReference>
<evidence type="ECO:0000256" key="8">
    <source>
        <dbReference type="PIRSR" id="PIRSR001134-1"/>
    </source>
</evidence>
<dbReference type="MEROPS" id="S01.470"/>
<feature type="domain" description="Chitin-binding type-3" evidence="11">
    <location>
        <begin position="388"/>
        <end position="434"/>
    </location>
</feature>
<dbReference type="eggNOG" id="COG3979">
    <property type="taxonomic scope" value="Bacteria"/>
</dbReference>
<reference evidence="12 13" key="1">
    <citation type="journal article" date="2012" name="BMC Genomics">
        <title>Complete genome sequence of Saccharothrix espanaensis DSM 44229T and comparison to the other completely sequenced Pseudonocardiaceae.</title>
        <authorList>
            <person name="Strobel T."/>
            <person name="Al-Dilaimi A."/>
            <person name="Blom J."/>
            <person name="Gessner A."/>
            <person name="Kalinowski J."/>
            <person name="Luzhetska M."/>
            <person name="Puhler A."/>
            <person name="Szczepanowski R."/>
            <person name="Bechthold A."/>
            <person name="Ruckert C."/>
        </authorList>
    </citation>
    <scope>NUCLEOTIDE SEQUENCE [LARGE SCALE GENOMIC DNA]</scope>
    <source>
        <strain evidence="13">ATCC 51144 / DSM 44229 / JCM 9112 / NBRC 15066 / NRRL 15764</strain>
    </source>
</reference>
<dbReference type="OrthoDB" id="8781117at2"/>
<dbReference type="InterPro" id="IPR035070">
    <property type="entry name" value="Streptogrisin_prodomain"/>
</dbReference>
<evidence type="ECO:0000259" key="11">
    <source>
        <dbReference type="SMART" id="SM00495"/>
    </source>
</evidence>
<dbReference type="BioCyc" id="SESP1179773:BN6_RS03390-MONOMER"/>
<dbReference type="SUPFAM" id="SSF51055">
    <property type="entry name" value="Carbohydrate binding domain"/>
    <property type="match status" value="1"/>
</dbReference>
<evidence type="ECO:0000313" key="13">
    <source>
        <dbReference type="Proteomes" id="UP000006281"/>
    </source>
</evidence>